<comment type="caution">
    <text evidence="1">The sequence shown here is derived from an EMBL/GenBank/DDBJ whole genome shotgun (WGS) entry which is preliminary data.</text>
</comment>
<organism evidence="1 2">
    <name type="scientific">Paraglomus occultum</name>
    <dbReference type="NCBI Taxonomy" id="144539"/>
    <lineage>
        <taxon>Eukaryota</taxon>
        <taxon>Fungi</taxon>
        <taxon>Fungi incertae sedis</taxon>
        <taxon>Mucoromycota</taxon>
        <taxon>Glomeromycotina</taxon>
        <taxon>Glomeromycetes</taxon>
        <taxon>Paraglomerales</taxon>
        <taxon>Paraglomeraceae</taxon>
        <taxon>Paraglomus</taxon>
    </lineage>
</organism>
<name>A0A9N9GP30_9GLOM</name>
<proteinExistence type="predicted"/>
<accession>A0A9N9GP30</accession>
<sequence length="45" mass="5199">DNKESNSPLEKAGVEESHKRLAAILWEKNALENVQRIMKSKLYDD</sequence>
<dbReference type="AlphaFoldDB" id="A0A9N9GP30"/>
<dbReference type="Proteomes" id="UP000789572">
    <property type="component" value="Unassembled WGS sequence"/>
</dbReference>
<reference evidence="1" key="1">
    <citation type="submission" date="2021-06" db="EMBL/GenBank/DDBJ databases">
        <authorList>
            <person name="Kallberg Y."/>
            <person name="Tangrot J."/>
            <person name="Rosling A."/>
        </authorList>
    </citation>
    <scope>NUCLEOTIDE SEQUENCE</scope>
    <source>
        <strain evidence="1">IA702</strain>
    </source>
</reference>
<feature type="non-terminal residue" evidence="1">
    <location>
        <position position="45"/>
    </location>
</feature>
<keyword evidence="2" id="KW-1185">Reference proteome</keyword>
<dbReference type="EMBL" id="CAJVPJ010002214">
    <property type="protein sequence ID" value="CAG8615858.1"/>
    <property type="molecule type" value="Genomic_DNA"/>
</dbReference>
<evidence type="ECO:0000313" key="2">
    <source>
        <dbReference type="Proteomes" id="UP000789572"/>
    </source>
</evidence>
<protein>
    <submittedName>
        <fullName evidence="1">2307_t:CDS:1</fullName>
    </submittedName>
</protein>
<gene>
    <name evidence="1" type="ORF">POCULU_LOCUS8179</name>
</gene>
<evidence type="ECO:0000313" key="1">
    <source>
        <dbReference type="EMBL" id="CAG8615858.1"/>
    </source>
</evidence>